<comment type="caution">
    <text evidence="2">The sequence shown here is derived from an EMBL/GenBank/DDBJ whole genome shotgun (WGS) entry which is preliminary data.</text>
</comment>
<dbReference type="AlphaFoldDB" id="A0A8S1LFU3"/>
<accession>A0A8S1LFU3</accession>
<evidence type="ECO:0000256" key="1">
    <source>
        <dbReference type="SAM" id="MobiDB-lite"/>
    </source>
</evidence>
<proteinExistence type="predicted"/>
<dbReference type="InterPro" id="IPR000048">
    <property type="entry name" value="IQ_motif_EF-hand-BS"/>
</dbReference>
<sequence>MGPCISQHPVSTEIDKRGSVCLEEGQLQEKDKPQEVQAEAQPLSSYDEQNVIKIQSGFRGMKARKEAGQEKEQLENTKPKNDNIKPYNGTVESCNDFIKDKLLLHGEYNYNTIYDEQFLKS</sequence>
<feature type="region of interest" description="Disordered" evidence="1">
    <location>
        <begin position="25"/>
        <end position="44"/>
    </location>
</feature>
<dbReference type="Pfam" id="PF00612">
    <property type="entry name" value="IQ"/>
    <property type="match status" value="1"/>
</dbReference>
<reference evidence="2" key="1">
    <citation type="submission" date="2021-01" db="EMBL/GenBank/DDBJ databases">
        <authorList>
            <consortium name="Genoscope - CEA"/>
            <person name="William W."/>
        </authorList>
    </citation>
    <scope>NUCLEOTIDE SEQUENCE</scope>
</reference>
<organism evidence="2 3">
    <name type="scientific">Paramecium primaurelia</name>
    <dbReference type="NCBI Taxonomy" id="5886"/>
    <lineage>
        <taxon>Eukaryota</taxon>
        <taxon>Sar</taxon>
        <taxon>Alveolata</taxon>
        <taxon>Ciliophora</taxon>
        <taxon>Intramacronucleata</taxon>
        <taxon>Oligohymenophorea</taxon>
        <taxon>Peniculida</taxon>
        <taxon>Parameciidae</taxon>
        <taxon>Paramecium</taxon>
    </lineage>
</organism>
<protein>
    <submittedName>
        <fullName evidence="2">Uncharacterized protein</fullName>
    </submittedName>
</protein>
<name>A0A8S1LFU3_PARPR</name>
<gene>
    <name evidence="2" type="ORF">PPRIM_AZ9-3.1.T0360354</name>
</gene>
<dbReference type="EMBL" id="CAJJDM010000035">
    <property type="protein sequence ID" value="CAD8064892.1"/>
    <property type="molecule type" value="Genomic_DNA"/>
</dbReference>
<evidence type="ECO:0000313" key="2">
    <source>
        <dbReference type="EMBL" id="CAD8064892.1"/>
    </source>
</evidence>
<evidence type="ECO:0000313" key="3">
    <source>
        <dbReference type="Proteomes" id="UP000688137"/>
    </source>
</evidence>
<dbReference type="PROSITE" id="PS50096">
    <property type="entry name" value="IQ"/>
    <property type="match status" value="1"/>
</dbReference>
<keyword evidence="3" id="KW-1185">Reference proteome</keyword>
<dbReference type="Proteomes" id="UP000688137">
    <property type="component" value="Unassembled WGS sequence"/>
</dbReference>
<feature type="compositionally biased region" description="Basic and acidic residues" evidence="1">
    <location>
        <begin position="65"/>
        <end position="83"/>
    </location>
</feature>
<feature type="region of interest" description="Disordered" evidence="1">
    <location>
        <begin position="65"/>
        <end position="89"/>
    </location>
</feature>